<dbReference type="EMBL" id="BAAATE010000003">
    <property type="protein sequence ID" value="GAA2650529.1"/>
    <property type="molecule type" value="Genomic_DNA"/>
</dbReference>
<accession>A0ABN3REE3</accession>
<dbReference type="RefSeq" id="WP_346144659.1">
    <property type="nucleotide sequence ID" value="NZ_BAAATE010000003.1"/>
</dbReference>
<keyword evidence="3" id="KW-1185">Reference proteome</keyword>
<dbReference type="InterPro" id="IPR000835">
    <property type="entry name" value="HTH_MarR-typ"/>
</dbReference>
<comment type="caution">
    <text evidence="2">The sequence shown here is derived from an EMBL/GenBank/DDBJ whole genome shotgun (WGS) entry which is preliminary data.</text>
</comment>
<organism evidence="2 3">
    <name type="scientific">Nonomuraea recticatena</name>
    <dbReference type="NCBI Taxonomy" id="46178"/>
    <lineage>
        <taxon>Bacteria</taxon>
        <taxon>Bacillati</taxon>
        <taxon>Actinomycetota</taxon>
        <taxon>Actinomycetes</taxon>
        <taxon>Streptosporangiales</taxon>
        <taxon>Streptosporangiaceae</taxon>
        <taxon>Nonomuraea</taxon>
    </lineage>
</organism>
<dbReference type="Gene3D" id="1.10.10.10">
    <property type="entry name" value="Winged helix-like DNA-binding domain superfamily/Winged helix DNA-binding domain"/>
    <property type="match status" value="1"/>
</dbReference>
<gene>
    <name evidence="2" type="ORF">GCM10010412_016420</name>
</gene>
<dbReference type="PANTHER" id="PTHR33164">
    <property type="entry name" value="TRANSCRIPTIONAL REGULATOR, MARR FAMILY"/>
    <property type="match status" value="1"/>
</dbReference>
<dbReference type="PRINTS" id="PR00598">
    <property type="entry name" value="HTHMARR"/>
</dbReference>
<dbReference type="PROSITE" id="PS50995">
    <property type="entry name" value="HTH_MARR_2"/>
    <property type="match status" value="1"/>
</dbReference>
<proteinExistence type="predicted"/>
<dbReference type="PANTHER" id="PTHR33164:SF103">
    <property type="entry name" value="REGULATORY PROTEIN MARR"/>
    <property type="match status" value="1"/>
</dbReference>
<name>A0ABN3REE3_9ACTN</name>
<feature type="domain" description="HTH marR-type" evidence="1">
    <location>
        <begin position="1"/>
        <end position="144"/>
    </location>
</feature>
<dbReference type="InterPro" id="IPR039422">
    <property type="entry name" value="MarR/SlyA-like"/>
</dbReference>
<dbReference type="SUPFAM" id="SSF46785">
    <property type="entry name" value="Winged helix' DNA-binding domain"/>
    <property type="match status" value="1"/>
</dbReference>
<sequence>MDLRPASPSPSEAALRASGVVELLEVLWGFGRDLSTGPISPSQLRVLLAVEGTQGINQRSLAEVLDSSPPSVSRLCDRLQAVGFLQRRVNPERRREVELHLTEHGRVFLERQREQRERELAAVLATMSPAHRAALMTGLTAFQAAAAGREGPSASVARTA</sequence>
<dbReference type="InterPro" id="IPR036388">
    <property type="entry name" value="WH-like_DNA-bd_sf"/>
</dbReference>
<dbReference type="Proteomes" id="UP001501666">
    <property type="component" value="Unassembled WGS sequence"/>
</dbReference>
<reference evidence="2 3" key="1">
    <citation type="journal article" date="2019" name="Int. J. Syst. Evol. Microbiol.">
        <title>The Global Catalogue of Microorganisms (GCM) 10K type strain sequencing project: providing services to taxonomists for standard genome sequencing and annotation.</title>
        <authorList>
            <consortium name="The Broad Institute Genomics Platform"/>
            <consortium name="The Broad Institute Genome Sequencing Center for Infectious Disease"/>
            <person name="Wu L."/>
            <person name="Ma J."/>
        </authorList>
    </citation>
    <scope>NUCLEOTIDE SEQUENCE [LARGE SCALE GENOMIC DNA]</scope>
    <source>
        <strain evidence="2 3">JCM 6835</strain>
    </source>
</reference>
<dbReference type="Pfam" id="PF12802">
    <property type="entry name" value="MarR_2"/>
    <property type="match status" value="1"/>
</dbReference>
<evidence type="ECO:0000313" key="3">
    <source>
        <dbReference type="Proteomes" id="UP001501666"/>
    </source>
</evidence>
<dbReference type="InterPro" id="IPR036390">
    <property type="entry name" value="WH_DNA-bd_sf"/>
</dbReference>
<evidence type="ECO:0000259" key="1">
    <source>
        <dbReference type="PROSITE" id="PS50995"/>
    </source>
</evidence>
<evidence type="ECO:0000313" key="2">
    <source>
        <dbReference type="EMBL" id="GAA2650529.1"/>
    </source>
</evidence>
<dbReference type="SMART" id="SM00347">
    <property type="entry name" value="HTH_MARR"/>
    <property type="match status" value="1"/>
</dbReference>
<protein>
    <submittedName>
        <fullName evidence="2">MarR family transcriptional regulator</fullName>
    </submittedName>
</protein>